<keyword evidence="2" id="KW-0676">Redox-active center</keyword>
<dbReference type="RefSeq" id="WP_205142792.1">
    <property type="nucleotide sequence ID" value="NZ_JAFBDN010000001.1"/>
</dbReference>
<dbReference type="Pfam" id="PF03960">
    <property type="entry name" value="ArsC"/>
    <property type="match status" value="1"/>
</dbReference>
<dbReference type="PROSITE" id="PS51353">
    <property type="entry name" value="ARSC"/>
    <property type="match status" value="1"/>
</dbReference>
<dbReference type="NCBIfam" id="TIGR01617">
    <property type="entry name" value="arsC_related"/>
    <property type="match status" value="1"/>
</dbReference>
<dbReference type="EMBL" id="JAGMVS010000062">
    <property type="protein sequence ID" value="MCM2437348.1"/>
    <property type="molecule type" value="Genomic_DNA"/>
</dbReference>
<comment type="similarity">
    <text evidence="3">Belongs to the ArsC family.</text>
</comment>
<dbReference type="InterPro" id="IPR006504">
    <property type="entry name" value="Tscrpt_reg_Spx/MgsR"/>
</dbReference>
<evidence type="ECO:0000313" key="4">
    <source>
        <dbReference type="EMBL" id="MCM2437348.1"/>
    </source>
</evidence>
<dbReference type="InterPro" id="IPR036249">
    <property type="entry name" value="Thioredoxin-like_sf"/>
</dbReference>
<dbReference type="Gene3D" id="3.40.30.10">
    <property type="entry name" value="Glutaredoxin"/>
    <property type="match status" value="1"/>
</dbReference>
<dbReference type="CDD" id="cd03036">
    <property type="entry name" value="ArsC_like"/>
    <property type="match status" value="1"/>
</dbReference>
<evidence type="ECO:0000256" key="2">
    <source>
        <dbReference type="ARBA" id="ARBA00023284"/>
    </source>
</evidence>
<protein>
    <submittedName>
        <fullName evidence="4">Arsenate reductase family protein</fullName>
    </submittedName>
</protein>
<reference evidence="4" key="1">
    <citation type="submission" date="2021-04" db="EMBL/GenBank/DDBJ databases">
        <title>Taxonomic assessment of Weissella genus.</title>
        <authorList>
            <person name="Fanelli F."/>
            <person name="Chieffi D."/>
            <person name="Dell'Aquila A."/>
            <person name="Gyu-Sung C."/>
            <person name="Franz C.M.A.P."/>
            <person name="Fusco V."/>
        </authorList>
    </citation>
    <scope>NUCLEOTIDE SEQUENCE</scope>
    <source>
        <strain evidence="4">LMG 25373</strain>
    </source>
</reference>
<proteinExistence type="inferred from homology"/>
<organism evidence="4 5">
    <name type="scientific">Periweissella beninensis</name>
    <dbReference type="NCBI Taxonomy" id="504936"/>
    <lineage>
        <taxon>Bacteria</taxon>
        <taxon>Bacillati</taxon>
        <taxon>Bacillota</taxon>
        <taxon>Bacilli</taxon>
        <taxon>Lactobacillales</taxon>
        <taxon>Lactobacillaceae</taxon>
        <taxon>Periweissella</taxon>
    </lineage>
</organism>
<keyword evidence="5" id="KW-1185">Reference proteome</keyword>
<gene>
    <name evidence="4" type="ORF">KAK10_05425</name>
</gene>
<evidence type="ECO:0000256" key="3">
    <source>
        <dbReference type="PROSITE-ProRule" id="PRU01282"/>
    </source>
</evidence>
<sequence length="121" mass="14080">MLFICYKKCSTCAKARKWLLANHFVFAERDIKDERPNVLEIKKWHHQSGLPLKRFFNTSGLVYRQLNLKAKLANLSTTEQYELLASDGMLVKRPILITDDQQVLVGFHEATWQACLKRTAK</sequence>
<dbReference type="Proteomes" id="UP001057481">
    <property type="component" value="Unassembled WGS sequence"/>
</dbReference>
<name>A0ABT0VJQ8_9LACO</name>
<dbReference type="InterPro" id="IPR006660">
    <property type="entry name" value="Arsenate_reductase-like"/>
</dbReference>
<dbReference type="PANTHER" id="PTHR30041">
    <property type="entry name" value="ARSENATE REDUCTASE"/>
    <property type="match status" value="1"/>
</dbReference>
<keyword evidence="1" id="KW-1015">Disulfide bond</keyword>
<comment type="caution">
    <text evidence="4">The sequence shown here is derived from an EMBL/GenBank/DDBJ whole genome shotgun (WGS) entry which is preliminary data.</text>
</comment>
<evidence type="ECO:0000313" key="5">
    <source>
        <dbReference type="Proteomes" id="UP001057481"/>
    </source>
</evidence>
<dbReference type="PANTHER" id="PTHR30041:SF8">
    <property type="entry name" value="PROTEIN YFFB"/>
    <property type="match status" value="1"/>
</dbReference>
<evidence type="ECO:0000256" key="1">
    <source>
        <dbReference type="ARBA" id="ARBA00023157"/>
    </source>
</evidence>
<dbReference type="SUPFAM" id="SSF52833">
    <property type="entry name" value="Thioredoxin-like"/>
    <property type="match status" value="1"/>
</dbReference>
<accession>A0ABT0VJQ8</accession>